<evidence type="ECO:0000259" key="3">
    <source>
        <dbReference type="PROSITE" id="PS50157"/>
    </source>
</evidence>
<dbReference type="InterPro" id="IPR013087">
    <property type="entry name" value="Znf_C2H2_type"/>
</dbReference>
<keyword evidence="1" id="KW-0479">Metal-binding</keyword>
<feature type="non-terminal residue" evidence="4">
    <location>
        <position position="129"/>
    </location>
</feature>
<keyword evidence="5" id="KW-1185">Reference proteome</keyword>
<evidence type="ECO:0000313" key="5">
    <source>
        <dbReference type="Proteomes" id="UP000054321"/>
    </source>
</evidence>
<dbReference type="AlphaFoldDB" id="A0A0C3H1Y7"/>
<gene>
    <name evidence="4" type="ORF">OIDMADRAFT_20554</name>
</gene>
<sequence>MRPRKRGWKRDQSEERRGNGSSRQRDRLPDRSSEGLRFACHFYKRDPTRCLPRDNIKYRVCAGPGFLHLQHLKSHLENAHRIPQCEKCYKCFNDLDGLNDHRREESCSQNPDGLKEGIDDKQMEKIKEL</sequence>
<proteinExistence type="predicted"/>
<dbReference type="HOGENOM" id="CLU_1953978_0_0_1"/>
<keyword evidence="1" id="KW-0862">Zinc</keyword>
<dbReference type="PANTHER" id="PTHR38166:SF1">
    <property type="entry name" value="C2H2-TYPE DOMAIN-CONTAINING PROTEIN"/>
    <property type="match status" value="1"/>
</dbReference>
<organism evidence="4 5">
    <name type="scientific">Oidiodendron maius (strain Zn)</name>
    <dbReference type="NCBI Taxonomy" id="913774"/>
    <lineage>
        <taxon>Eukaryota</taxon>
        <taxon>Fungi</taxon>
        <taxon>Dikarya</taxon>
        <taxon>Ascomycota</taxon>
        <taxon>Pezizomycotina</taxon>
        <taxon>Leotiomycetes</taxon>
        <taxon>Leotiomycetes incertae sedis</taxon>
        <taxon>Myxotrichaceae</taxon>
        <taxon>Oidiodendron</taxon>
    </lineage>
</organism>
<keyword evidence="1" id="KW-0863">Zinc-finger</keyword>
<feature type="compositionally biased region" description="Basic and acidic residues" evidence="2">
    <location>
        <begin position="9"/>
        <end position="31"/>
    </location>
</feature>
<evidence type="ECO:0000256" key="2">
    <source>
        <dbReference type="SAM" id="MobiDB-lite"/>
    </source>
</evidence>
<dbReference type="EMBL" id="KN832882">
    <property type="protein sequence ID" value="KIM97409.1"/>
    <property type="molecule type" value="Genomic_DNA"/>
</dbReference>
<feature type="region of interest" description="Disordered" evidence="2">
    <location>
        <begin position="102"/>
        <end position="129"/>
    </location>
</feature>
<evidence type="ECO:0000313" key="4">
    <source>
        <dbReference type="EMBL" id="KIM97409.1"/>
    </source>
</evidence>
<dbReference type="PROSITE" id="PS50157">
    <property type="entry name" value="ZINC_FINGER_C2H2_2"/>
    <property type="match status" value="1"/>
</dbReference>
<feature type="region of interest" description="Disordered" evidence="2">
    <location>
        <begin position="1"/>
        <end position="31"/>
    </location>
</feature>
<dbReference type="STRING" id="913774.A0A0C3H1Y7"/>
<evidence type="ECO:0000256" key="1">
    <source>
        <dbReference type="PROSITE-ProRule" id="PRU00042"/>
    </source>
</evidence>
<accession>A0A0C3H1Y7</accession>
<feature type="domain" description="C2H2-type" evidence="3">
    <location>
        <begin position="83"/>
        <end position="111"/>
    </location>
</feature>
<protein>
    <recommendedName>
        <fullName evidence="3">C2H2-type domain-containing protein</fullName>
    </recommendedName>
</protein>
<dbReference type="Proteomes" id="UP000054321">
    <property type="component" value="Unassembled WGS sequence"/>
</dbReference>
<dbReference type="GO" id="GO:0008270">
    <property type="term" value="F:zinc ion binding"/>
    <property type="evidence" value="ECO:0007669"/>
    <property type="project" value="UniProtKB-KW"/>
</dbReference>
<dbReference type="InParanoid" id="A0A0C3H1Y7"/>
<reference evidence="5" key="2">
    <citation type="submission" date="2015-01" db="EMBL/GenBank/DDBJ databases">
        <title>Evolutionary Origins and Diversification of the Mycorrhizal Mutualists.</title>
        <authorList>
            <consortium name="DOE Joint Genome Institute"/>
            <consortium name="Mycorrhizal Genomics Consortium"/>
            <person name="Kohler A."/>
            <person name="Kuo A."/>
            <person name="Nagy L.G."/>
            <person name="Floudas D."/>
            <person name="Copeland A."/>
            <person name="Barry K.W."/>
            <person name="Cichocki N."/>
            <person name="Veneault-Fourrey C."/>
            <person name="LaButti K."/>
            <person name="Lindquist E.A."/>
            <person name="Lipzen A."/>
            <person name="Lundell T."/>
            <person name="Morin E."/>
            <person name="Murat C."/>
            <person name="Riley R."/>
            <person name="Ohm R."/>
            <person name="Sun H."/>
            <person name="Tunlid A."/>
            <person name="Henrissat B."/>
            <person name="Grigoriev I.V."/>
            <person name="Hibbett D.S."/>
            <person name="Martin F."/>
        </authorList>
    </citation>
    <scope>NUCLEOTIDE SEQUENCE [LARGE SCALE GENOMIC DNA]</scope>
    <source>
        <strain evidence="5">Zn</strain>
    </source>
</reference>
<feature type="compositionally biased region" description="Basic and acidic residues" evidence="2">
    <location>
        <begin position="113"/>
        <end position="129"/>
    </location>
</feature>
<reference evidence="4 5" key="1">
    <citation type="submission" date="2014-04" db="EMBL/GenBank/DDBJ databases">
        <authorList>
            <consortium name="DOE Joint Genome Institute"/>
            <person name="Kuo A."/>
            <person name="Martino E."/>
            <person name="Perotto S."/>
            <person name="Kohler A."/>
            <person name="Nagy L.G."/>
            <person name="Floudas D."/>
            <person name="Copeland A."/>
            <person name="Barry K.W."/>
            <person name="Cichocki N."/>
            <person name="Veneault-Fourrey C."/>
            <person name="LaButti K."/>
            <person name="Lindquist E.A."/>
            <person name="Lipzen A."/>
            <person name="Lundell T."/>
            <person name="Morin E."/>
            <person name="Murat C."/>
            <person name="Sun H."/>
            <person name="Tunlid A."/>
            <person name="Henrissat B."/>
            <person name="Grigoriev I.V."/>
            <person name="Hibbett D.S."/>
            <person name="Martin F."/>
            <person name="Nordberg H.P."/>
            <person name="Cantor M.N."/>
            <person name="Hua S.X."/>
        </authorList>
    </citation>
    <scope>NUCLEOTIDE SEQUENCE [LARGE SCALE GENOMIC DNA]</scope>
    <source>
        <strain evidence="4 5">Zn</strain>
    </source>
</reference>
<dbReference type="PANTHER" id="PTHR38166">
    <property type="entry name" value="C2H2-TYPE DOMAIN-CONTAINING PROTEIN-RELATED"/>
    <property type="match status" value="1"/>
</dbReference>
<name>A0A0C3H1Y7_OIDMZ</name>
<dbReference type="OrthoDB" id="3558727at2759"/>